<protein>
    <submittedName>
        <fullName evidence="2">Uncharacterized protein</fullName>
    </submittedName>
</protein>
<evidence type="ECO:0000313" key="2">
    <source>
        <dbReference type="EMBL" id="KZP20630.1"/>
    </source>
</evidence>
<sequence>MYLGYTLTIYQFKPHSSEAPSPTLAAVRVCVTSHTMPTMATDELLCHPRAERVALLCVIIRFQVAFTTHVLLDLPRPSSSEWDDAGDGAICEEGGLDFKCRWYNREAGDARVTEYKTKLERRLDVYEGILSKQEHVAEKLKRVYIVLVLWNRAKYLCSAGGRVGLLILVDAEGEGRQIADGAETLQSLQQIWYDKRNMGWQGKEEEKQGGQRRWLDVWKECSPLNCTTYNIRIRAAPHRKVEYPAAYNEEGTGSPQMPVKSGRERQPEMTLNRVLWPVSRQWPTWRSRKDTNGKLKKKMF</sequence>
<gene>
    <name evidence="2" type="ORF">FIBSPDRAFT_1022056</name>
</gene>
<reference evidence="2" key="1">
    <citation type="journal article" date="2016" name="Mol. Biol. Evol.">
        <title>Comparative Genomics of Early-Diverging Mushroom-Forming Fungi Provides Insights into the Origins of Lignocellulose Decay Capabilities.</title>
        <authorList>
            <person name="Nagy L.G."/>
            <person name="Riley R."/>
            <person name="Tritt A."/>
            <person name="Adam C."/>
            <person name="Daum C."/>
            <person name="Floudas D."/>
            <person name="Sun H."/>
            <person name="Yadav J.S."/>
            <person name="Pangilinan J."/>
            <person name="Larsson K.H."/>
            <person name="Matsuura K."/>
            <person name="Barry K."/>
            <person name="Labutti K."/>
            <person name="Kuo R."/>
            <person name="Ohm R.A."/>
            <person name="Bhattacharya S.S."/>
            <person name="Shirouzu T."/>
            <person name="Yoshinaga Y."/>
            <person name="Martin F.M."/>
            <person name="Grigoriev I.V."/>
            <person name="Hibbett D.S."/>
        </authorList>
    </citation>
    <scope>NUCLEOTIDE SEQUENCE [LARGE SCALE GENOMIC DNA]</scope>
    <source>
        <strain evidence="2">CBS 109695</strain>
    </source>
</reference>
<feature type="region of interest" description="Disordered" evidence="1">
    <location>
        <begin position="248"/>
        <end position="268"/>
    </location>
</feature>
<dbReference type="EMBL" id="KV417553">
    <property type="protein sequence ID" value="KZP20630.1"/>
    <property type="molecule type" value="Genomic_DNA"/>
</dbReference>
<organism evidence="2">
    <name type="scientific">Athelia psychrophila</name>
    <dbReference type="NCBI Taxonomy" id="1759441"/>
    <lineage>
        <taxon>Eukaryota</taxon>
        <taxon>Fungi</taxon>
        <taxon>Dikarya</taxon>
        <taxon>Basidiomycota</taxon>
        <taxon>Agaricomycotina</taxon>
        <taxon>Agaricomycetes</taxon>
        <taxon>Agaricomycetidae</taxon>
        <taxon>Atheliales</taxon>
        <taxon>Atheliaceae</taxon>
        <taxon>Athelia</taxon>
    </lineage>
</organism>
<proteinExistence type="predicted"/>
<name>A0A166J9E1_9AGAM</name>
<dbReference type="AlphaFoldDB" id="A0A166J9E1"/>
<accession>A0A166J9E1</accession>
<evidence type="ECO:0000256" key="1">
    <source>
        <dbReference type="SAM" id="MobiDB-lite"/>
    </source>
</evidence>